<name>A0A2S7XZ85_BEABA</name>
<dbReference type="EMBL" id="JRHA01000001">
    <property type="protein sequence ID" value="PQK09215.1"/>
    <property type="molecule type" value="Genomic_DNA"/>
</dbReference>
<gene>
    <name evidence="2" type="ORF">BB8028_0001g12860</name>
</gene>
<dbReference type="AlphaFoldDB" id="A0A2S7XZ85"/>
<comment type="caution">
    <text evidence="2">The sequence shown here is derived from an EMBL/GenBank/DDBJ whole genome shotgun (WGS) entry which is preliminary data.</text>
</comment>
<evidence type="ECO:0000313" key="3">
    <source>
        <dbReference type="Proteomes" id="UP000237441"/>
    </source>
</evidence>
<sequence>MKTISRGPEQGSYSTLWALTAPEVESKDQNGDDPDTLGSENSQASDGRAGRGAVGGSLVKSWSSTSWEMTG</sequence>
<evidence type="ECO:0000256" key="1">
    <source>
        <dbReference type="SAM" id="MobiDB-lite"/>
    </source>
</evidence>
<reference evidence="2 3" key="1">
    <citation type="submission" date="2016-07" db="EMBL/GenBank/DDBJ databases">
        <title>Comparative genomics of the entomopathogenic fungus Beauveria bassiana.</title>
        <authorList>
            <person name="Valero Jimenez C.A."/>
            <person name="Zwaan B.J."/>
            <person name="Van Kan J.A."/>
            <person name="Takken W."/>
            <person name="Debets A.J."/>
            <person name="Schoustra S.E."/>
            <person name="Koenraadt C.J."/>
        </authorList>
    </citation>
    <scope>NUCLEOTIDE SEQUENCE [LARGE SCALE GENOMIC DNA]</scope>
    <source>
        <strain evidence="2 3">ARSEF 8028</strain>
    </source>
</reference>
<dbReference type="Proteomes" id="UP000237441">
    <property type="component" value="Unassembled WGS sequence"/>
</dbReference>
<accession>A0A2S7XZ85</accession>
<proteinExistence type="predicted"/>
<evidence type="ECO:0000313" key="2">
    <source>
        <dbReference type="EMBL" id="PQK09215.1"/>
    </source>
</evidence>
<dbReference type="OrthoDB" id="191139at2759"/>
<protein>
    <submittedName>
        <fullName evidence="2">Uncharacterized protein</fullName>
    </submittedName>
</protein>
<feature type="region of interest" description="Disordered" evidence="1">
    <location>
        <begin position="1"/>
        <end position="71"/>
    </location>
</feature>
<feature type="compositionally biased region" description="Polar residues" evidence="1">
    <location>
        <begin position="60"/>
        <end position="71"/>
    </location>
</feature>
<organism evidence="2 3">
    <name type="scientific">Beauveria bassiana</name>
    <name type="common">White muscardine disease fungus</name>
    <name type="synonym">Tritirachium shiotae</name>
    <dbReference type="NCBI Taxonomy" id="176275"/>
    <lineage>
        <taxon>Eukaryota</taxon>
        <taxon>Fungi</taxon>
        <taxon>Dikarya</taxon>
        <taxon>Ascomycota</taxon>
        <taxon>Pezizomycotina</taxon>
        <taxon>Sordariomycetes</taxon>
        <taxon>Hypocreomycetidae</taxon>
        <taxon>Hypocreales</taxon>
        <taxon>Cordycipitaceae</taxon>
        <taxon>Beauveria</taxon>
    </lineage>
</organism>